<evidence type="ECO:0000256" key="4">
    <source>
        <dbReference type="ARBA" id="ARBA00022833"/>
    </source>
</evidence>
<dbReference type="GO" id="GO:0046486">
    <property type="term" value="P:glycerolipid metabolic process"/>
    <property type="evidence" value="ECO:0007669"/>
    <property type="project" value="UniProtKB-ARBA"/>
</dbReference>
<sequence>MQHMRDISWLDIGLREDSRLAVLDHGRLQQVVAELPDPDDQYPALCVFLGGKVKNHALQQLYPLNNIKRHAAGAHIQLRYDIASLKCDQPIFFADGDIVLAEQSCPTKRFEAGMGYPAPWDCRSAGTMLLLLWSRLIFLFADVICIFIDDLPDLEKVVDFLGSCARLRSASSFSPSVFPRVIFVFGAENSKQERDIPDMALLYRKIRERGCSSLSEVFSGIQSIHLADDRLSVTASYERMKTLIAGQLDIMCTVRQEHLGRPNGTQLAALFQSAFWHMLTNTDQAFDVVRATRKDRPVSLCIQDNLAHYLEAGSRADLHPQELAPSIASAILMDHYVPNMLASKPCVVFRTLYRPAILQGYFRSKALWTDQWPEEQTDLVERHFSTFFDRLSQTERSSMHIREEQLMSQSGRLCRVRSNHICLYCLFRTAQHILACGHALCDRCAQIFGTPTTGLECQFTLKGCLCCLYQRPLIVDILPPSVSPTVLAIDGGGVRGVIPLEFLLLVQEHLRPCAIQDVVDLTLGTSSGGLIALGLCVMTWDVAACSKIFENLARRIFHERRHSTLAYLLRHIYGYRPIFGEVARWIQWFLHDSCYDARVFDTALKGVFGEKRCIFGPSRDDPRGPLRSGPKVGVVTTSISRDTGTFVIGNFNAAHDSCGEQSKLVLSTLFAIYRVARATAAAPFFFTPADLPGIGSFQDGGLKYNFAGEIANQVSRQIWPQGVGSIRSLSLGTGIAPALTNQTPHFRHIFRDSFVRRGFDAWMSTMETDSDWKKWKGQLKTSTSQDCHRLDVPLGNTSNMIDGVGAMEDYRNLVILQPGSARMAREAAVMLLISRFHFVLGDLPENTATPFGVADPYAVEGRLGM</sequence>
<keyword evidence="5 7" id="KW-0442">Lipid degradation</keyword>
<feature type="short sequence motif" description="GXSXG" evidence="7">
    <location>
        <begin position="524"/>
        <end position="528"/>
    </location>
</feature>
<keyword evidence="2" id="KW-0863">Zinc-finger</keyword>
<dbReference type="InterPro" id="IPR017907">
    <property type="entry name" value="Znf_RING_CS"/>
</dbReference>
<name>A0A9W9EN53_9EURO</name>
<dbReference type="AlphaFoldDB" id="A0A9W9EN53"/>
<dbReference type="PROSITE" id="PS00518">
    <property type="entry name" value="ZF_RING_1"/>
    <property type="match status" value="1"/>
</dbReference>
<comment type="caution">
    <text evidence="9">The sequence shown here is derived from an EMBL/GenBank/DDBJ whole genome shotgun (WGS) entry which is preliminary data.</text>
</comment>
<dbReference type="PROSITE" id="PS51635">
    <property type="entry name" value="PNPLA"/>
    <property type="match status" value="1"/>
</dbReference>
<keyword evidence="6 7" id="KW-0443">Lipid metabolism</keyword>
<dbReference type="Gene3D" id="3.40.1090.10">
    <property type="entry name" value="Cytosolic phospholipase A2 catalytic domain"/>
    <property type="match status" value="1"/>
</dbReference>
<dbReference type="OrthoDB" id="194358at2759"/>
<dbReference type="Pfam" id="PF01734">
    <property type="entry name" value="Patatin"/>
    <property type="match status" value="1"/>
</dbReference>
<evidence type="ECO:0000256" key="2">
    <source>
        <dbReference type="ARBA" id="ARBA00022771"/>
    </source>
</evidence>
<accession>A0A9W9EN53</accession>
<dbReference type="PANTHER" id="PTHR24185">
    <property type="entry name" value="CALCIUM-INDEPENDENT PHOSPHOLIPASE A2-GAMMA"/>
    <property type="match status" value="1"/>
</dbReference>
<evidence type="ECO:0000259" key="8">
    <source>
        <dbReference type="PROSITE" id="PS51635"/>
    </source>
</evidence>
<feature type="short sequence motif" description="GXGXXG" evidence="7">
    <location>
        <begin position="491"/>
        <end position="496"/>
    </location>
</feature>
<evidence type="ECO:0000313" key="10">
    <source>
        <dbReference type="Proteomes" id="UP001141434"/>
    </source>
</evidence>
<keyword evidence="3 7" id="KW-0378">Hydrolase</keyword>
<feature type="active site" description="Proton acceptor" evidence="7">
    <location>
        <position position="699"/>
    </location>
</feature>
<dbReference type="RefSeq" id="XP_056508187.1">
    <property type="nucleotide sequence ID" value="XM_056659894.1"/>
</dbReference>
<dbReference type="Proteomes" id="UP001141434">
    <property type="component" value="Unassembled WGS sequence"/>
</dbReference>
<evidence type="ECO:0000256" key="1">
    <source>
        <dbReference type="ARBA" id="ARBA00022723"/>
    </source>
</evidence>
<dbReference type="InterPro" id="IPR002641">
    <property type="entry name" value="PNPLA_dom"/>
</dbReference>
<keyword evidence="10" id="KW-1185">Reference proteome</keyword>
<dbReference type="GO" id="GO:0008270">
    <property type="term" value="F:zinc ion binding"/>
    <property type="evidence" value="ECO:0007669"/>
    <property type="project" value="UniProtKB-KW"/>
</dbReference>
<feature type="active site" description="Nucleophile" evidence="7">
    <location>
        <position position="526"/>
    </location>
</feature>
<evidence type="ECO:0000256" key="5">
    <source>
        <dbReference type="ARBA" id="ARBA00022963"/>
    </source>
</evidence>
<dbReference type="SUPFAM" id="SSF52151">
    <property type="entry name" value="FabD/lysophospholipase-like"/>
    <property type="match status" value="1"/>
</dbReference>
<proteinExistence type="predicted"/>
<organism evidence="9 10">
    <name type="scientific">Penicillium alfredii</name>
    <dbReference type="NCBI Taxonomy" id="1506179"/>
    <lineage>
        <taxon>Eukaryota</taxon>
        <taxon>Fungi</taxon>
        <taxon>Dikarya</taxon>
        <taxon>Ascomycota</taxon>
        <taxon>Pezizomycotina</taxon>
        <taxon>Eurotiomycetes</taxon>
        <taxon>Eurotiomycetidae</taxon>
        <taxon>Eurotiales</taxon>
        <taxon>Aspergillaceae</taxon>
        <taxon>Penicillium</taxon>
    </lineage>
</organism>
<feature type="domain" description="PNPLA" evidence="8">
    <location>
        <begin position="487"/>
        <end position="712"/>
    </location>
</feature>
<protein>
    <recommendedName>
        <fullName evidence="8">PNPLA domain-containing protein</fullName>
    </recommendedName>
</protein>
<feature type="short sequence motif" description="DGA/G" evidence="7">
    <location>
        <begin position="699"/>
        <end position="701"/>
    </location>
</feature>
<dbReference type="InterPro" id="IPR016035">
    <property type="entry name" value="Acyl_Trfase/lysoPLipase"/>
</dbReference>
<dbReference type="PANTHER" id="PTHR24185:SF1">
    <property type="entry name" value="CALCIUM-INDEPENDENT PHOSPHOLIPASE A2-GAMMA"/>
    <property type="match status" value="1"/>
</dbReference>
<dbReference type="GO" id="GO:0016020">
    <property type="term" value="C:membrane"/>
    <property type="evidence" value="ECO:0007669"/>
    <property type="project" value="TreeGrafter"/>
</dbReference>
<evidence type="ECO:0000313" key="9">
    <source>
        <dbReference type="EMBL" id="KAJ5084790.1"/>
    </source>
</evidence>
<dbReference type="GeneID" id="81399063"/>
<evidence type="ECO:0000256" key="7">
    <source>
        <dbReference type="PROSITE-ProRule" id="PRU01161"/>
    </source>
</evidence>
<gene>
    <name evidence="9" type="ORF">NUU61_009369</name>
</gene>
<dbReference type="EMBL" id="JAPMSZ010000011">
    <property type="protein sequence ID" value="KAJ5084790.1"/>
    <property type="molecule type" value="Genomic_DNA"/>
</dbReference>
<keyword evidence="4" id="KW-0862">Zinc</keyword>
<dbReference type="CDD" id="cd07199">
    <property type="entry name" value="Pat17_PNPLA8_PNPLA9_like"/>
    <property type="match status" value="1"/>
</dbReference>
<dbReference type="GO" id="GO:0019369">
    <property type="term" value="P:arachidonate metabolic process"/>
    <property type="evidence" value="ECO:0007669"/>
    <property type="project" value="TreeGrafter"/>
</dbReference>
<evidence type="ECO:0000256" key="6">
    <source>
        <dbReference type="ARBA" id="ARBA00023098"/>
    </source>
</evidence>
<reference evidence="9" key="2">
    <citation type="journal article" date="2023" name="IMA Fungus">
        <title>Comparative genomic study of the Penicillium genus elucidates a diverse pangenome and 15 lateral gene transfer events.</title>
        <authorList>
            <person name="Petersen C."/>
            <person name="Sorensen T."/>
            <person name="Nielsen M.R."/>
            <person name="Sondergaard T.E."/>
            <person name="Sorensen J.L."/>
            <person name="Fitzpatrick D.A."/>
            <person name="Frisvad J.C."/>
            <person name="Nielsen K.L."/>
        </authorList>
    </citation>
    <scope>NUCLEOTIDE SEQUENCE</scope>
    <source>
        <strain evidence="9">IBT 34128</strain>
    </source>
</reference>
<dbReference type="GO" id="GO:0016042">
    <property type="term" value="P:lipid catabolic process"/>
    <property type="evidence" value="ECO:0007669"/>
    <property type="project" value="UniProtKB-UniRule"/>
</dbReference>
<evidence type="ECO:0000256" key="3">
    <source>
        <dbReference type="ARBA" id="ARBA00022801"/>
    </source>
</evidence>
<reference evidence="9" key="1">
    <citation type="submission" date="2022-11" db="EMBL/GenBank/DDBJ databases">
        <authorList>
            <person name="Petersen C."/>
        </authorList>
    </citation>
    <scope>NUCLEOTIDE SEQUENCE</scope>
    <source>
        <strain evidence="9">IBT 34128</strain>
    </source>
</reference>
<dbReference type="GO" id="GO:0047499">
    <property type="term" value="F:calcium-independent phospholipase A2 activity"/>
    <property type="evidence" value="ECO:0007669"/>
    <property type="project" value="TreeGrafter"/>
</dbReference>
<keyword evidence="1" id="KW-0479">Metal-binding</keyword>